<sequence length="236" mass="27769">MSQYSIGEVAQQFNITVRTLQYYHKKGLLLPASTTDGQRRMYNEQSLKRLKLILLLKELELSLDDIKKLLNDDQQLKSLKLILQLKKENLEQDMHDAKRTVDTINQLQRMIAQHSTSPIEEFTDIHLMMTKSKQLKSFYRRLWLSAGVIGVIQYTSIVISIIHRSALPFVKVLPLLVIYGIGIVYFYRHYIYYLCPNCHTRFKPGMWSFIKARHTMHTRKLSCPHCHETHYCAEVK</sequence>
<evidence type="ECO:0000256" key="1">
    <source>
        <dbReference type="ARBA" id="ARBA00023125"/>
    </source>
</evidence>
<protein>
    <submittedName>
        <fullName evidence="5">Transcriptional regulator, MerR family</fullName>
    </submittedName>
</protein>
<dbReference type="SUPFAM" id="SSF46955">
    <property type="entry name" value="Putative DNA-binding domain"/>
    <property type="match status" value="1"/>
</dbReference>
<evidence type="ECO:0000313" key="5">
    <source>
        <dbReference type="EMBL" id="KXA38321.1"/>
    </source>
</evidence>
<comment type="caution">
    <text evidence="5">The sequence shown here is derived from an EMBL/GenBank/DDBJ whole genome shotgun (WGS) entry which is preliminary data.</text>
</comment>
<dbReference type="PRINTS" id="PR00040">
    <property type="entry name" value="HTHMERR"/>
</dbReference>
<evidence type="ECO:0000313" key="6">
    <source>
        <dbReference type="Proteomes" id="UP000070063"/>
    </source>
</evidence>
<evidence type="ECO:0000256" key="3">
    <source>
        <dbReference type="SAM" id="Phobius"/>
    </source>
</evidence>
<proteinExistence type="predicted"/>
<dbReference type="InterPro" id="IPR047057">
    <property type="entry name" value="MerR_fam"/>
</dbReference>
<dbReference type="RefSeq" id="WP_002460401.1">
    <property type="nucleotide sequence ID" value="NZ_CP014023.2"/>
</dbReference>
<feature type="domain" description="HTH merR-type" evidence="4">
    <location>
        <begin position="1"/>
        <end position="72"/>
    </location>
</feature>
<name>A0ABD4EFB3_STALU</name>
<feature type="transmembrane region" description="Helical" evidence="3">
    <location>
        <begin position="142"/>
        <end position="163"/>
    </location>
</feature>
<evidence type="ECO:0000256" key="2">
    <source>
        <dbReference type="SAM" id="Coils"/>
    </source>
</evidence>
<dbReference type="InterPro" id="IPR036280">
    <property type="entry name" value="Multihaem_cyt_sf"/>
</dbReference>
<dbReference type="InterPro" id="IPR000551">
    <property type="entry name" value="MerR-type_HTH_dom"/>
</dbReference>
<feature type="coiled-coil region" evidence="2">
    <location>
        <begin position="56"/>
        <end position="107"/>
    </location>
</feature>
<dbReference type="Proteomes" id="UP000070063">
    <property type="component" value="Unassembled WGS sequence"/>
</dbReference>
<dbReference type="Pfam" id="PF13411">
    <property type="entry name" value="MerR_1"/>
    <property type="match status" value="1"/>
</dbReference>
<dbReference type="InterPro" id="IPR009061">
    <property type="entry name" value="DNA-bd_dom_put_sf"/>
</dbReference>
<keyword evidence="3" id="KW-1133">Transmembrane helix</keyword>
<dbReference type="AlphaFoldDB" id="A0ABD4EFB3"/>
<accession>A0ABD4EFB3</accession>
<organism evidence="5 6">
    <name type="scientific">Staphylococcus lugdunensis</name>
    <dbReference type="NCBI Taxonomy" id="28035"/>
    <lineage>
        <taxon>Bacteria</taxon>
        <taxon>Bacillati</taxon>
        <taxon>Bacillota</taxon>
        <taxon>Bacilli</taxon>
        <taxon>Bacillales</taxon>
        <taxon>Staphylococcaceae</taxon>
        <taxon>Staphylococcus</taxon>
    </lineage>
</organism>
<feature type="transmembrane region" description="Helical" evidence="3">
    <location>
        <begin position="169"/>
        <end position="187"/>
    </location>
</feature>
<keyword evidence="3" id="KW-0472">Membrane</keyword>
<keyword evidence="3" id="KW-0812">Transmembrane</keyword>
<dbReference type="PROSITE" id="PS50937">
    <property type="entry name" value="HTH_MERR_2"/>
    <property type="match status" value="1"/>
</dbReference>
<dbReference type="EMBL" id="LRQI01000052">
    <property type="protein sequence ID" value="KXA38321.1"/>
    <property type="molecule type" value="Genomic_DNA"/>
</dbReference>
<evidence type="ECO:0000259" key="4">
    <source>
        <dbReference type="PROSITE" id="PS50937"/>
    </source>
</evidence>
<reference evidence="5 6" key="1">
    <citation type="submission" date="2016-01" db="EMBL/GenBank/DDBJ databases">
        <authorList>
            <person name="Mitreva M."/>
            <person name="Pepin K.H."/>
            <person name="Mihindukulasuriya K.A."/>
            <person name="Fulton R."/>
            <person name="Fronick C."/>
            <person name="O'Laughlin M."/>
            <person name="Miner T."/>
            <person name="Herter B."/>
            <person name="Rosa B.A."/>
            <person name="Cordes M."/>
            <person name="Tomlinson C."/>
            <person name="Wollam A."/>
            <person name="Palsikar V.B."/>
            <person name="Mardis E.R."/>
            <person name="Wilson R.K."/>
        </authorList>
    </citation>
    <scope>NUCLEOTIDE SEQUENCE [LARGE SCALE GENOMIC DNA]</scope>
    <source>
        <strain evidence="5 6">MJR7738</strain>
    </source>
</reference>
<dbReference type="SUPFAM" id="SSF48695">
    <property type="entry name" value="Multiheme cytochromes"/>
    <property type="match status" value="1"/>
</dbReference>
<dbReference type="Gene3D" id="1.10.1660.10">
    <property type="match status" value="1"/>
</dbReference>
<keyword evidence="2" id="KW-0175">Coiled coil</keyword>
<gene>
    <name evidence="5" type="ORF">HMPREF3225_01277</name>
</gene>
<dbReference type="PANTHER" id="PTHR30204">
    <property type="entry name" value="REDOX-CYCLING DRUG-SENSING TRANSCRIPTIONAL ACTIVATOR SOXR"/>
    <property type="match status" value="1"/>
</dbReference>
<keyword evidence="1" id="KW-0238">DNA-binding</keyword>
<dbReference type="GO" id="GO:0003677">
    <property type="term" value="F:DNA binding"/>
    <property type="evidence" value="ECO:0007669"/>
    <property type="project" value="UniProtKB-KW"/>
</dbReference>
<dbReference type="SMART" id="SM00422">
    <property type="entry name" value="HTH_MERR"/>
    <property type="match status" value="1"/>
</dbReference>
<dbReference type="PANTHER" id="PTHR30204:SF96">
    <property type="entry name" value="CHROMOSOME-ANCHORING PROTEIN RACA"/>
    <property type="match status" value="1"/>
</dbReference>